<evidence type="ECO:0000256" key="8">
    <source>
        <dbReference type="RuleBase" id="RU363064"/>
    </source>
</evidence>
<sequence>MESLVEAIETFEGLAWDYFGVWLIIGIALYLSIRTGLVQIRRLPAMFSSITEKTQRDDEGRSKSLSAFQAFTISAAARVGTGNVAGVAGAIAIGGPGAIFWMWVMSIFVASASFIESTLGQLYKTPRFDTFKGGPAYYIQRGLGSRTLGIVFAIIFIFCFALSFTSLQANTIVDAVTSAADTAGAQDTGWLSWVLGIVLALMTAAIVLGGLRRVATVAQNLVPLMAAIYLLLGLTVVAVNIDELPRVFGQIFDEAFAFSWESLFGGAFGAMLMAGVQRGMFSNEAGMGSVPNVAATADVSHPVKQGLTQTLGVYVDTLIICSITAFIILFTFEDPVAFADANVGAELTQSALAENFGTFGPIALAIIIFLLAFTSVLGNYSYGEANVLFINGSERVRKAYALVLTVVVFIGSIIDVDLAWAIAGVTMVIIATFNLIVITILGGKAVKLLKHYDAERRQGLDPVFVSEDLPELGDVECWSREDVAGYLSNRERRGMGTGMGTGKGTGDTGGSSLEEPGR</sequence>
<keyword evidence="7 8" id="KW-0472">Membrane</keyword>
<dbReference type="Pfam" id="PF01235">
    <property type="entry name" value="Na_Ala_symp"/>
    <property type="match status" value="1"/>
</dbReference>
<feature type="transmembrane region" description="Helical" evidence="8">
    <location>
        <begin position="15"/>
        <end position="33"/>
    </location>
</feature>
<feature type="transmembrane region" description="Helical" evidence="8">
    <location>
        <begin position="256"/>
        <end position="276"/>
    </location>
</feature>
<comment type="caution">
    <text evidence="10">The sequence shown here is derived from an EMBL/GenBank/DDBJ whole genome shotgun (WGS) entry which is preliminary data.</text>
</comment>
<feature type="transmembrane region" description="Helical" evidence="8">
    <location>
        <begin position="190"/>
        <end position="209"/>
    </location>
</feature>
<dbReference type="RefSeq" id="WP_310549288.1">
    <property type="nucleotide sequence ID" value="NZ_JAVKGR010000021.1"/>
</dbReference>
<keyword evidence="4 8" id="KW-1003">Cell membrane</keyword>
<evidence type="ECO:0000256" key="4">
    <source>
        <dbReference type="ARBA" id="ARBA00022475"/>
    </source>
</evidence>
<keyword evidence="8" id="KW-0769">Symport</keyword>
<proteinExistence type="inferred from homology"/>
<evidence type="ECO:0000256" key="2">
    <source>
        <dbReference type="ARBA" id="ARBA00009261"/>
    </source>
</evidence>
<feature type="transmembrane region" description="Helical" evidence="8">
    <location>
        <begin position="359"/>
        <end position="378"/>
    </location>
</feature>
<evidence type="ECO:0000256" key="3">
    <source>
        <dbReference type="ARBA" id="ARBA00022448"/>
    </source>
</evidence>
<dbReference type="Gene3D" id="1.20.1740.10">
    <property type="entry name" value="Amino acid/polyamine transporter I"/>
    <property type="match status" value="1"/>
</dbReference>
<accession>A0ABU2DUW9</accession>
<feature type="transmembrane region" description="Helical" evidence="8">
    <location>
        <begin position="420"/>
        <end position="441"/>
    </location>
</feature>
<evidence type="ECO:0000256" key="9">
    <source>
        <dbReference type="SAM" id="MobiDB-lite"/>
    </source>
</evidence>
<keyword evidence="11" id="KW-1185">Reference proteome</keyword>
<evidence type="ECO:0000256" key="5">
    <source>
        <dbReference type="ARBA" id="ARBA00022692"/>
    </source>
</evidence>
<feature type="compositionally biased region" description="Gly residues" evidence="9">
    <location>
        <begin position="495"/>
        <end position="509"/>
    </location>
</feature>
<keyword evidence="3 8" id="KW-0813">Transport</keyword>
<feature type="transmembrane region" description="Helical" evidence="8">
    <location>
        <begin position="99"/>
        <end position="119"/>
    </location>
</feature>
<dbReference type="InterPro" id="IPR000175">
    <property type="entry name" value="Na/ntran_symport"/>
</dbReference>
<gene>
    <name evidence="10" type="ORF">RIL96_12125</name>
</gene>
<dbReference type="PRINTS" id="PR00175">
    <property type="entry name" value="NAALASMPORT"/>
</dbReference>
<evidence type="ECO:0000256" key="7">
    <source>
        <dbReference type="ARBA" id="ARBA00023136"/>
    </source>
</evidence>
<dbReference type="Proteomes" id="UP001251870">
    <property type="component" value="Unassembled WGS sequence"/>
</dbReference>
<evidence type="ECO:0000256" key="6">
    <source>
        <dbReference type="ARBA" id="ARBA00022989"/>
    </source>
</evidence>
<keyword evidence="5 8" id="KW-0812">Transmembrane</keyword>
<dbReference type="PANTHER" id="PTHR30330">
    <property type="entry name" value="AGSS FAMILY TRANSPORTER, SODIUM-ALANINE"/>
    <property type="match status" value="1"/>
</dbReference>
<comment type="similarity">
    <text evidence="2 8">Belongs to the alanine or glycine:cation symporter (AGCS) (TC 2.A.25) family.</text>
</comment>
<dbReference type="NCBIfam" id="TIGR00835">
    <property type="entry name" value="agcS"/>
    <property type="match status" value="1"/>
</dbReference>
<evidence type="ECO:0000256" key="1">
    <source>
        <dbReference type="ARBA" id="ARBA00004651"/>
    </source>
</evidence>
<name>A0ABU2DUW9_9MICC</name>
<evidence type="ECO:0000313" key="10">
    <source>
        <dbReference type="EMBL" id="MDR8020308.1"/>
    </source>
</evidence>
<reference evidence="10 11" key="1">
    <citation type="submission" date="2023-09" db="EMBL/GenBank/DDBJ databases">
        <title>Description of three actinobacteria isolated from air of manufacturing shop in a pharmaceutical factory.</title>
        <authorList>
            <person name="Zhang D.-F."/>
        </authorList>
    </citation>
    <scope>NUCLEOTIDE SEQUENCE [LARGE SCALE GENOMIC DNA]</scope>
    <source>
        <strain evidence="10 11">LY-0111</strain>
    </source>
</reference>
<keyword evidence="6 8" id="KW-1133">Transmembrane helix</keyword>
<feature type="transmembrane region" description="Helical" evidence="8">
    <location>
        <begin position="311"/>
        <end position="332"/>
    </location>
</feature>
<dbReference type="EMBL" id="JAVKGR010000021">
    <property type="protein sequence ID" value="MDR8020308.1"/>
    <property type="molecule type" value="Genomic_DNA"/>
</dbReference>
<dbReference type="InterPro" id="IPR001463">
    <property type="entry name" value="Na/Ala_symport"/>
</dbReference>
<feature type="transmembrane region" description="Helical" evidence="8">
    <location>
        <begin position="221"/>
        <end position="241"/>
    </location>
</feature>
<feature type="transmembrane region" description="Helical" evidence="8">
    <location>
        <begin position="399"/>
        <end position="414"/>
    </location>
</feature>
<dbReference type="PANTHER" id="PTHR30330:SF1">
    <property type="entry name" value="AMINO-ACID CARRIER PROTEIN ALST"/>
    <property type="match status" value="1"/>
</dbReference>
<evidence type="ECO:0000313" key="11">
    <source>
        <dbReference type="Proteomes" id="UP001251870"/>
    </source>
</evidence>
<feature type="region of interest" description="Disordered" evidence="9">
    <location>
        <begin position="491"/>
        <end position="518"/>
    </location>
</feature>
<comment type="subcellular location">
    <subcellularLocation>
        <location evidence="1 8">Cell membrane</location>
        <topology evidence="1 8">Multi-pass membrane protein</topology>
    </subcellularLocation>
</comment>
<feature type="transmembrane region" description="Helical" evidence="8">
    <location>
        <begin position="148"/>
        <end position="170"/>
    </location>
</feature>
<dbReference type="PROSITE" id="PS50267">
    <property type="entry name" value="NA_NEUROTRAN_SYMP_3"/>
    <property type="match status" value="1"/>
</dbReference>
<organism evidence="10 11">
    <name type="scientific">Nesterenkonia aerolata</name>
    <dbReference type="NCBI Taxonomy" id="3074079"/>
    <lineage>
        <taxon>Bacteria</taxon>
        <taxon>Bacillati</taxon>
        <taxon>Actinomycetota</taxon>
        <taxon>Actinomycetes</taxon>
        <taxon>Micrococcales</taxon>
        <taxon>Micrococcaceae</taxon>
        <taxon>Nesterenkonia</taxon>
    </lineage>
</organism>
<feature type="transmembrane region" description="Helical" evidence="8">
    <location>
        <begin position="70"/>
        <end position="93"/>
    </location>
</feature>
<protein>
    <submittedName>
        <fullName evidence="10">Alanine/glycine:cation symporter family protein</fullName>
    </submittedName>
</protein>